<accession>A0A7J6TV43</accession>
<evidence type="ECO:0000313" key="2">
    <source>
        <dbReference type="Proteomes" id="UP000574390"/>
    </source>
</evidence>
<name>A0A7J6TV43_PEROL</name>
<dbReference type="AlphaFoldDB" id="A0A7J6TV43"/>
<evidence type="ECO:0000313" key="1">
    <source>
        <dbReference type="EMBL" id="KAF4748965.1"/>
    </source>
</evidence>
<dbReference type="EMBL" id="JABANM010004625">
    <property type="protein sequence ID" value="KAF4748965.1"/>
    <property type="molecule type" value="Genomic_DNA"/>
</dbReference>
<dbReference type="Proteomes" id="UP000574390">
    <property type="component" value="Unassembled WGS sequence"/>
</dbReference>
<protein>
    <submittedName>
        <fullName evidence="1">Uncharacterized protein</fullName>
    </submittedName>
</protein>
<organism evidence="1 2">
    <name type="scientific">Perkinsus olseni</name>
    <name type="common">Perkinsus atlanticus</name>
    <dbReference type="NCBI Taxonomy" id="32597"/>
    <lineage>
        <taxon>Eukaryota</taxon>
        <taxon>Sar</taxon>
        <taxon>Alveolata</taxon>
        <taxon>Perkinsozoa</taxon>
        <taxon>Perkinsea</taxon>
        <taxon>Perkinsida</taxon>
        <taxon>Perkinsidae</taxon>
        <taxon>Perkinsus</taxon>
    </lineage>
</organism>
<comment type="caution">
    <text evidence="1">The sequence shown here is derived from an EMBL/GenBank/DDBJ whole genome shotgun (WGS) entry which is preliminary data.</text>
</comment>
<gene>
    <name evidence="1" type="ORF">FOZ62_002733</name>
</gene>
<proteinExistence type="predicted"/>
<reference evidence="1 2" key="1">
    <citation type="submission" date="2020-04" db="EMBL/GenBank/DDBJ databases">
        <title>Perkinsus olseni comparative genomics.</title>
        <authorList>
            <person name="Bogema D.R."/>
        </authorList>
    </citation>
    <scope>NUCLEOTIDE SEQUENCE [LARGE SCALE GENOMIC DNA]</scope>
    <source>
        <strain evidence="1">ATCC PRA-205</strain>
    </source>
</reference>
<sequence length="231" mass="25586">MAFTASSGNSCFKERLYRILMLSAFIMVQGQPVIPFQVTADYPARCQGGTGPQRQPTGYVHMPKGGCLYNMRGINEAGVQLDVIETDTPGVPNVTVTVSGLALWNLGLSGSVAELTPAPGVDETTIYSEGEAYLPSYTHVFFKGKEAWSPYWYSLHGKANKNKLLMSATEELDTNDPNLTFEVKQSILIKRLKNGWFYDISFERDGEYMDKAGKRKKFSVHEFVAIAPLHG</sequence>